<name>A0A8S1MT40_9CILI</name>
<comment type="caution">
    <text evidence="2">The sequence shown here is derived from an EMBL/GenBank/DDBJ whole genome shotgun (WGS) entry which is preliminary data.</text>
</comment>
<evidence type="ECO:0000256" key="1">
    <source>
        <dbReference type="SAM" id="MobiDB-lite"/>
    </source>
</evidence>
<dbReference type="AlphaFoldDB" id="A0A8S1MT40"/>
<dbReference type="OrthoDB" id="310018at2759"/>
<dbReference type="EMBL" id="CAJJDN010000041">
    <property type="protein sequence ID" value="CAD8081341.1"/>
    <property type="molecule type" value="Genomic_DNA"/>
</dbReference>
<evidence type="ECO:0000313" key="3">
    <source>
        <dbReference type="Proteomes" id="UP000692954"/>
    </source>
</evidence>
<feature type="region of interest" description="Disordered" evidence="1">
    <location>
        <begin position="28"/>
        <end position="65"/>
    </location>
</feature>
<dbReference type="Proteomes" id="UP000692954">
    <property type="component" value="Unassembled WGS sequence"/>
</dbReference>
<feature type="compositionally biased region" description="Basic and acidic residues" evidence="1">
    <location>
        <begin position="28"/>
        <end position="55"/>
    </location>
</feature>
<accession>A0A8S1MT40</accession>
<gene>
    <name evidence="2" type="ORF">PSON_ATCC_30995.1.T0410354</name>
</gene>
<keyword evidence="3" id="KW-1185">Reference proteome</keyword>
<proteinExistence type="predicted"/>
<protein>
    <submittedName>
        <fullName evidence="2">Uncharacterized protein</fullName>
    </submittedName>
</protein>
<sequence length="534" mass="64409">MGYCCSKNQNNFKKKEVVELKKLQKEVNENEQNKSYAKEQEQKSSIKEHHVEINREPASQPESEIIVQPTQQVEDLKSILNDETQSVQDQKNFQEAFNSIRDRIKSFNRKKVSIEEQLSSLFIRDQDENESKDQLQNHDFKGPRMVNRNICDTRNKYDFSRVEQFTQYKGSITLVKLIQKKKSSICTYIGKIEQKYCCVKLIPMTKVVYINKWIESVKKAQSRENLEKEIFLDYLCQKYHYYKIELLNNEPDYCNCYIISNLEQYNAYTFSHHPSIKLIEKLSIAYYLIQIICVVLRKEDDQQDQQPVRFIRQIFKNTFTVKRNNILISRLEQEQKRYTIVLSDWQLLLPEFENIIPNKKLQNEDKLYEETENKFYEIISSQIYHSDRMRNIIYVENFTKRFLKLLFFRVNVDIQSDIELYGFINETKFEKICETKINIIERQEYQDYQILTKIIQNYHQMSNYQNDRNDQQIFGLTNKLLTKKSQLIFQEFQLNNSDNCPWIYWIYLMLKNLQIEKLRAAFMDLLQDPQKKVN</sequence>
<reference evidence="2" key="1">
    <citation type="submission" date="2021-01" db="EMBL/GenBank/DDBJ databases">
        <authorList>
            <consortium name="Genoscope - CEA"/>
            <person name="William W."/>
        </authorList>
    </citation>
    <scope>NUCLEOTIDE SEQUENCE</scope>
</reference>
<evidence type="ECO:0000313" key="2">
    <source>
        <dbReference type="EMBL" id="CAD8081341.1"/>
    </source>
</evidence>
<organism evidence="2 3">
    <name type="scientific">Paramecium sonneborni</name>
    <dbReference type="NCBI Taxonomy" id="65129"/>
    <lineage>
        <taxon>Eukaryota</taxon>
        <taxon>Sar</taxon>
        <taxon>Alveolata</taxon>
        <taxon>Ciliophora</taxon>
        <taxon>Intramacronucleata</taxon>
        <taxon>Oligohymenophorea</taxon>
        <taxon>Peniculida</taxon>
        <taxon>Parameciidae</taxon>
        <taxon>Paramecium</taxon>
    </lineage>
</organism>